<sequence length="87" mass="9541">MSVFTGVIVFLLVWWTALFCILPIGTRPDPEGDPGAGGWRGTPVAANLGWKLLGTTVLTAVIWVVIWYLVGSEWLSFRTGPWALPQN</sequence>
<evidence type="ECO:0000313" key="3">
    <source>
        <dbReference type="Proteomes" id="UP001138751"/>
    </source>
</evidence>
<keyword evidence="3" id="KW-1185">Reference proteome</keyword>
<organism evidence="2 3">
    <name type="scientific">Neoroseomonas soli</name>
    <dbReference type="NCBI Taxonomy" id="1081025"/>
    <lineage>
        <taxon>Bacteria</taxon>
        <taxon>Pseudomonadati</taxon>
        <taxon>Pseudomonadota</taxon>
        <taxon>Alphaproteobacteria</taxon>
        <taxon>Acetobacterales</taxon>
        <taxon>Acetobacteraceae</taxon>
        <taxon>Neoroseomonas</taxon>
    </lineage>
</organism>
<feature type="transmembrane region" description="Helical" evidence="1">
    <location>
        <begin position="52"/>
        <end position="70"/>
    </location>
</feature>
<dbReference type="RefSeq" id="WP_211862795.1">
    <property type="nucleotide sequence ID" value="NZ_JAAEDM010000039.1"/>
</dbReference>
<evidence type="ECO:0000313" key="2">
    <source>
        <dbReference type="EMBL" id="MBR0672374.1"/>
    </source>
</evidence>
<dbReference type="EMBL" id="JAAEDM010000039">
    <property type="protein sequence ID" value="MBR0672374.1"/>
    <property type="molecule type" value="Genomic_DNA"/>
</dbReference>
<dbReference type="AlphaFoldDB" id="A0A9X9WYZ5"/>
<comment type="caution">
    <text evidence="2">The sequence shown here is derived from an EMBL/GenBank/DDBJ whole genome shotgun (WGS) entry which is preliminary data.</text>
</comment>
<keyword evidence="1" id="KW-0812">Transmembrane</keyword>
<accession>A0A9X9WYZ5</accession>
<protein>
    <submittedName>
        <fullName evidence="2">DUF1467 family protein</fullName>
    </submittedName>
</protein>
<reference evidence="2" key="1">
    <citation type="submission" date="2020-01" db="EMBL/GenBank/DDBJ databases">
        <authorList>
            <person name="Rat A."/>
        </authorList>
    </citation>
    <scope>NUCLEOTIDE SEQUENCE</scope>
    <source>
        <strain evidence="2">LMG 31231</strain>
    </source>
</reference>
<keyword evidence="1" id="KW-1133">Transmembrane helix</keyword>
<dbReference type="Proteomes" id="UP001138751">
    <property type="component" value="Unassembled WGS sequence"/>
</dbReference>
<keyword evidence="1" id="KW-0472">Membrane</keyword>
<name>A0A9X9WYZ5_9PROT</name>
<evidence type="ECO:0000256" key="1">
    <source>
        <dbReference type="SAM" id="Phobius"/>
    </source>
</evidence>
<dbReference type="InterPro" id="IPR009935">
    <property type="entry name" value="DUF1467"/>
</dbReference>
<proteinExistence type="predicted"/>
<reference evidence="2" key="2">
    <citation type="journal article" date="2021" name="Syst. Appl. Microbiol.">
        <title>Roseomonas hellenica sp. nov., isolated from roots of wild-growing Alkanna tinctoria.</title>
        <authorList>
            <person name="Rat A."/>
            <person name="Naranjo H.D."/>
            <person name="Lebbe L."/>
            <person name="Cnockaert M."/>
            <person name="Krigas N."/>
            <person name="Grigoriadou K."/>
            <person name="Maloupa E."/>
            <person name="Willems A."/>
        </authorList>
    </citation>
    <scope>NUCLEOTIDE SEQUENCE</scope>
    <source>
        <strain evidence="2">LMG 31231</strain>
    </source>
</reference>
<gene>
    <name evidence="2" type="ORF">GXW76_14415</name>
</gene>
<dbReference type="Pfam" id="PF07330">
    <property type="entry name" value="DUF1467"/>
    <property type="match status" value="1"/>
</dbReference>